<dbReference type="Proteomes" id="UP001596548">
    <property type="component" value="Unassembled WGS sequence"/>
</dbReference>
<keyword evidence="1" id="KW-0805">Transcription regulation</keyword>
<keyword evidence="3" id="KW-0804">Transcription</keyword>
<gene>
    <name evidence="6" type="ORF">ACFQS1_36645</name>
</gene>
<evidence type="ECO:0000256" key="1">
    <source>
        <dbReference type="ARBA" id="ARBA00023015"/>
    </source>
</evidence>
<dbReference type="RefSeq" id="WP_378976934.1">
    <property type="nucleotide sequence ID" value="NZ_JBHTBJ010000053.1"/>
</dbReference>
<dbReference type="Gene3D" id="1.10.357.10">
    <property type="entry name" value="Tetracycline Repressor, domain 2"/>
    <property type="match status" value="1"/>
</dbReference>
<comment type="caution">
    <text evidence="6">The sequence shown here is derived from an EMBL/GenBank/DDBJ whole genome shotgun (WGS) entry which is preliminary data.</text>
</comment>
<keyword evidence="2 4" id="KW-0238">DNA-binding</keyword>
<evidence type="ECO:0000256" key="3">
    <source>
        <dbReference type="ARBA" id="ARBA00023163"/>
    </source>
</evidence>
<dbReference type="Pfam" id="PF00440">
    <property type="entry name" value="TetR_N"/>
    <property type="match status" value="1"/>
</dbReference>
<dbReference type="SUPFAM" id="SSF46689">
    <property type="entry name" value="Homeodomain-like"/>
    <property type="match status" value="1"/>
</dbReference>
<sequence>MPTGVAFRDVREQLFGAAERVLLRAGPQALTSRAVTAEAGCAKGVLHRHFADFDEFLAELVLDRIGRLRLERERLLAMAGAGTVAGNLRVVLQDLFGSVAVAIISLITFRDDLRARLRAVRSTPGVPVLAEAAEMISSYLAAERDRGRVRRDADLQMTAGMLIGTGHLMFADRDGTPPADADVERAIAAALAGVLR</sequence>
<evidence type="ECO:0000256" key="4">
    <source>
        <dbReference type="PROSITE-ProRule" id="PRU00335"/>
    </source>
</evidence>
<dbReference type="InterPro" id="IPR050109">
    <property type="entry name" value="HTH-type_TetR-like_transc_reg"/>
</dbReference>
<accession>A0ABW2I3S6</accession>
<dbReference type="PROSITE" id="PS50977">
    <property type="entry name" value="HTH_TETR_2"/>
    <property type="match status" value="1"/>
</dbReference>
<keyword evidence="7" id="KW-1185">Reference proteome</keyword>
<proteinExistence type="predicted"/>
<evidence type="ECO:0000259" key="5">
    <source>
        <dbReference type="PROSITE" id="PS50977"/>
    </source>
</evidence>
<organism evidence="6 7">
    <name type="scientific">Paractinoplanes rhizophilus</name>
    <dbReference type="NCBI Taxonomy" id="1416877"/>
    <lineage>
        <taxon>Bacteria</taxon>
        <taxon>Bacillati</taxon>
        <taxon>Actinomycetota</taxon>
        <taxon>Actinomycetes</taxon>
        <taxon>Micromonosporales</taxon>
        <taxon>Micromonosporaceae</taxon>
        <taxon>Paractinoplanes</taxon>
    </lineage>
</organism>
<evidence type="ECO:0000256" key="2">
    <source>
        <dbReference type="ARBA" id="ARBA00023125"/>
    </source>
</evidence>
<name>A0ABW2I3S6_9ACTN</name>
<feature type="domain" description="HTH tetR-type" evidence="5">
    <location>
        <begin position="8"/>
        <end position="68"/>
    </location>
</feature>
<dbReference type="InterPro" id="IPR009057">
    <property type="entry name" value="Homeodomain-like_sf"/>
</dbReference>
<dbReference type="PANTHER" id="PTHR30055:SF238">
    <property type="entry name" value="MYCOFACTOCIN BIOSYNTHESIS TRANSCRIPTIONAL REGULATOR MFTR-RELATED"/>
    <property type="match status" value="1"/>
</dbReference>
<evidence type="ECO:0000313" key="6">
    <source>
        <dbReference type="EMBL" id="MFC7279524.1"/>
    </source>
</evidence>
<dbReference type="PANTHER" id="PTHR30055">
    <property type="entry name" value="HTH-TYPE TRANSCRIPTIONAL REGULATOR RUTR"/>
    <property type="match status" value="1"/>
</dbReference>
<protein>
    <submittedName>
        <fullName evidence="6">TetR/AcrR family transcriptional regulator</fullName>
    </submittedName>
</protein>
<evidence type="ECO:0000313" key="7">
    <source>
        <dbReference type="Proteomes" id="UP001596548"/>
    </source>
</evidence>
<dbReference type="InterPro" id="IPR001647">
    <property type="entry name" value="HTH_TetR"/>
</dbReference>
<reference evidence="7" key="1">
    <citation type="journal article" date="2019" name="Int. J. Syst. Evol. Microbiol.">
        <title>The Global Catalogue of Microorganisms (GCM) 10K type strain sequencing project: providing services to taxonomists for standard genome sequencing and annotation.</title>
        <authorList>
            <consortium name="The Broad Institute Genomics Platform"/>
            <consortium name="The Broad Institute Genome Sequencing Center for Infectious Disease"/>
            <person name="Wu L."/>
            <person name="Ma J."/>
        </authorList>
    </citation>
    <scope>NUCLEOTIDE SEQUENCE [LARGE SCALE GENOMIC DNA]</scope>
    <source>
        <strain evidence="7">XZYJT-10</strain>
    </source>
</reference>
<dbReference type="EMBL" id="JBHTBJ010000053">
    <property type="protein sequence ID" value="MFC7279524.1"/>
    <property type="molecule type" value="Genomic_DNA"/>
</dbReference>
<feature type="DNA-binding region" description="H-T-H motif" evidence="4">
    <location>
        <begin position="31"/>
        <end position="50"/>
    </location>
</feature>